<keyword evidence="2" id="KW-1185">Reference proteome</keyword>
<dbReference type="GO" id="GO:0006631">
    <property type="term" value="P:fatty acid metabolic process"/>
    <property type="evidence" value="ECO:0007669"/>
    <property type="project" value="TreeGrafter"/>
</dbReference>
<dbReference type="GO" id="GO:0031956">
    <property type="term" value="F:medium-chain fatty acid-CoA ligase activity"/>
    <property type="evidence" value="ECO:0007669"/>
    <property type="project" value="TreeGrafter"/>
</dbReference>
<comment type="similarity">
    <text evidence="1">Belongs to the ATP-dependent AMP-binding enzyme family.</text>
</comment>
<evidence type="ECO:0000256" key="1">
    <source>
        <dbReference type="ARBA" id="ARBA00006432"/>
    </source>
</evidence>
<proteinExistence type="inferred from homology"/>
<dbReference type="Gene3D" id="3.30.300.30">
    <property type="match status" value="1"/>
</dbReference>
<dbReference type="SUPFAM" id="SSF56801">
    <property type="entry name" value="Acetyl-CoA synthetase-like"/>
    <property type="match status" value="1"/>
</dbReference>
<dbReference type="STRING" id="6313.A0A0K0DR89"/>
<protein>
    <submittedName>
        <fullName evidence="3">AMP-binding_C domain-containing protein</fullName>
    </submittedName>
</protein>
<dbReference type="AlphaFoldDB" id="A0A0K0DR89"/>
<organism evidence="2 3">
    <name type="scientific">Angiostrongylus cantonensis</name>
    <name type="common">Rat lungworm</name>
    <dbReference type="NCBI Taxonomy" id="6313"/>
    <lineage>
        <taxon>Eukaryota</taxon>
        <taxon>Metazoa</taxon>
        <taxon>Ecdysozoa</taxon>
        <taxon>Nematoda</taxon>
        <taxon>Chromadorea</taxon>
        <taxon>Rhabditida</taxon>
        <taxon>Rhabditina</taxon>
        <taxon>Rhabditomorpha</taxon>
        <taxon>Strongyloidea</taxon>
        <taxon>Metastrongylidae</taxon>
        <taxon>Angiostrongylus</taxon>
    </lineage>
</organism>
<dbReference type="PANTHER" id="PTHR43201">
    <property type="entry name" value="ACYL-COA SYNTHETASE"/>
    <property type="match status" value="1"/>
</dbReference>
<evidence type="ECO:0000313" key="3">
    <source>
        <dbReference type="WBParaSite" id="ACAC_0001427801-mRNA-1"/>
    </source>
</evidence>
<reference evidence="2" key="1">
    <citation type="submission" date="2012-09" db="EMBL/GenBank/DDBJ databases">
        <authorList>
            <person name="Martin A.A."/>
        </authorList>
    </citation>
    <scope>NUCLEOTIDE SEQUENCE</scope>
</reference>
<dbReference type="WBParaSite" id="ACAC_0001427801-mRNA-1">
    <property type="protein sequence ID" value="ACAC_0001427801-mRNA-1"/>
    <property type="gene ID" value="ACAC_0001427801"/>
</dbReference>
<reference evidence="3" key="2">
    <citation type="submission" date="2017-02" db="UniProtKB">
        <authorList>
            <consortium name="WormBaseParasite"/>
        </authorList>
    </citation>
    <scope>IDENTIFICATION</scope>
</reference>
<name>A0A0K0DR89_ANGCA</name>
<sequence>MDHFHQRRSPKSEIKEQRFCDGFVSAGFLHILGRKKDLVITGGFNVYPKEVEDCIDHLPDVEESAVIGMSSVAQVTEDHFYLSVLGVPHKDLGEVVVAVVHSKSSASQEENEQAIIWALRKVLAEYKVGGILLFISLICDLM</sequence>
<accession>A0A0K0DR89</accession>
<dbReference type="PANTHER" id="PTHR43201:SF8">
    <property type="entry name" value="ACYL-COA SYNTHETASE FAMILY MEMBER 3"/>
    <property type="match status" value="1"/>
</dbReference>
<dbReference type="Proteomes" id="UP000035642">
    <property type="component" value="Unassembled WGS sequence"/>
</dbReference>
<evidence type="ECO:0000313" key="2">
    <source>
        <dbReference type="Proteomes" id="UP000035642"/>
    </source>
</evidence>
<dbReference type="InterPro" id="IPR045851">
    <property type="entry name" value="AMP-bd_C_sf"/>
</dbReference>